<dbReference type="EMBL" id="BART01007830">
    <property type="protein sequence ID" value="GAG64303.1"/>
    <property type="molecule type" value="Genomic_DNA"/>
</dbReference>
<dbReference type="AlphaFoldDB" id="X0ZUY6"/>
<sequence length="113" mass="13063">MIFIKDEYVPPEERVRITYFLKRKALREIFGRLKTTLFDTYKFRELQNVLKAMFFALCAVSTVILFMSVYISRVFGLSEAEVINIIAFSTVFAIGGSIFSGFISDVMGYKWSL</sequence>
<protein>
    <recommendedName>
        <fullName evidence="3">Major facilitator superfamily (MFS) profile domain-containing protein</fullName>
    </recommendedName>
</protein>
<comment type="caution">
    <text evidence="2">The sequence shown here is derived from an EMBL/GenBank/DDBJ whole genome shotgun (WGS) entry which is preliminary data.</text>
</comment>
<accession>X0ZUY6</accession>
<name>X0ZUY6_9ZZZZ</name>
<dbReference type="SUPFAM" id="SSF103473">
    <property type="entry name" value="MFS general substrate transporter"/>
    <property type="match status" value="1"/>
</dbReference>
<proteinExistence type="predicted"/>
<feature type="transmembrane region" description="Helical" evidence="1">
    <location>
        <begin position="83"/>
        <end position="103"/>
    </location>
</feature>
<keyword evidence="1" id="KW-0472">Membrane</keyword>
<keyword evidence="1" id="KW-0812">Transmembrane</keyword>
<keyword evidence="1" id="KW-1133">Transmembrane helix</keyword>
<evidence type="ECO:0008006" key="3">
    <source>
        <dbReference type="Google" id="ProtNLM"/>
    </source>
</evidence>
<organism evidence="2">
    <name type="scientific">marine sediment metagenome</name>
    <dbReference type="NCBI Taxonomy" id="412755"/>
    <lineage>
        <taxon>unclassified sequences</taxon>
        <taxon>metagenomes</taxon>
        <taxon>ecological metagenomes</taxon>
    </lineage>
</organism>
<dbReference type="Gene3D" id="1.20.1250.20">
    <property type="entry name" value="MFS general substrate transporter like domains"/>
    <property type="match status" value="1"/>
</dbReference>
<evidence type="ECO:0000313" key="2">
    <source>
        <dbReference type="EMBL" id="GAG64303.1"/>
    </source>
</evidence>
<dbReference type="InterPro" id="IPR036259">
    <property type="entry name" value="MFS_trans_sf"/>
</dbReference>
<feature type="non-terminal residue" evidence="2">
    <location>
        <position position="113"/>
    </location>
</feature>
<gene>
    <name evidence="2" type="ORF">S01H4_17749</name>
</gene>
<feature type="transmembrane region" description="Helical" evidence="1">
    <location>
        <begin position="52"/>
        <end position="71"/>
    </location>
</feature>
<evidence type="ECO:0000256" key="1">
    <source>
        <dbReference type="SAM" id="Phobius"/>
    </source>
</evidence>
<reference evidence="2" key="1">
    <citation type="journal article" date="2014" name="Front. Microbiol.">
        <title>High frequency of phylogenetically diverse reductive dehalogenase-homologous genes in deep subseafloor sedimentary metagenomes.</title>
        <authorList>
            <person name="Kawai M."/>
            <person name="Futagami T."/>
            <person name="Toyoda A."/>
            <person name="Takaki Y."/>
            <person name="Nishi S."/>
            <person name="Hori S."/>
            <person name="Arai W."/>
            <person name="Tsubouchi T."/>
            <person name="Morono Y."/>
            <person name="Uchiyama I."/>
            <person name="Ito T."/>
            <person name="Fujiyama A."/>
            <person name="Inagaki F."/>
            <person name="Takami H."/>
        </authorList>
    </citation>
    <scope>NUCLEOTIDE SEQUENCE</scope>
    <source>
        <strain evidence="2">Expedition CK06-06</strain>
    </source>
</reference>